<reference evidence="10 11" key="1">
    <citation type="submission" date="2024-02" db="EMBL/GenBank/DDBJ databases">
        <authorList>
            <person name="Daric V."/>
            <person name="Darras S."/>
        </authorList>
    </citation>
    <scope>NUCLEOTIDE SEQUENCE [LARGE SCALE GENOMIC DNA]</scope>
</reference>
<evidence type="ECO:0000256" key="4">
    <source>
        <dbReference type="ARBA" id="ARBA00022723"/>
    </source>
</evidence>
<proteinExistence type="predicted"/>
<evidence type="ECO:0000256" key="2">
    <source>
        <dbReference type="ARBA" id="ARBA00004177"/>
    </source>
</evidence>
<keyword evidence="8" id="KW-1133">Transmembrane helix</keyword>
<dbReference type="PANTHER" id="PTHR45981">
    <property type="entry name" value="LD02310P"/>
    <property type="match status" value="1"/>
</dbReference>
<evidence type="ECO:0000256" key="3">
    <source>
        <dbReference type="ARBA" id="ARBA00004656"/>
    </source>
</evidence>
<protein>
    <recommendedName>
        <fullName evidence="9">RING-CH-type domain-containing protein</fullName>
    </recommendedName>
</protein>
<keyword evidence="7" id="KW-0391">Immunity</keyword>
<evidence type="ECO:0000313" key="10">
    <source>
        <dbReference type="EMBL" id="CAK8687813.1"/>
    </source>
</evidence>
<dbReference type="PROSITE" id="PS51292">
    <property type="entry name" value="ZF_RING_CH"/>
    <property type="match status" value="1"/>
</dbReference>
<feature type="transmembrane region" description="Helical" evidence="8">
    <location>
        <begin position="312"/>
        <end position="330"/>
    </location>
</feature>
<sequence>MSDYNVGDMAGTKPLIIVEETGIKKSKREKHKNMSITQELSGTEELLVHICDENNIGIGTKLSDVGSSSDVVGYHDCQPGQVLKSDEKAEYDEDSQTASHLENEIIGNKTSDIVESESSVWMIQQANNDKCFTKLSTNDQESDSDETLLKTATRSNTCENCGQEISAADNNRDVTASRSDDSICSMQSSNAELCRICHCESDAGMGPLIAPCNCKGTLAYVHHSCLQQWIKSSDLKHCELCGFHFSMDSKLKPFTKWEKLSMSTSERRKLIFSAIFHIIAITCVVWSMYVLIDRTAQELRTGSLQWPFWTKLVVVAIGFIGGLAFMYVQCKVYMRLWKRLKAFNRIIYVQSQPKNQDLEAGCSTLLSSSLEGTQTSPSRPLCNRDDAEDILKENQQGSLV</sequence>
<feature type="transmembrane region" description="Helical" evidence="8">
    <location>
        <begin position="270"/>
        <end position="292"/>
    </location>
</feature>
<evidence type="ECO:0000256" key="5">
    <source>
        <dbReference type="ARBA" id="ARBA00022771"/>
    </source>
</evidence>
<comment type="caution">
    <text evidence="10">The sequence shown here is derived from an EMBL/GenBank/DDBJ whole genome shotgun (WGS) entry which is preliminary data.</text>
</comment>
<dbReference type="SUPFAM" id="SSF57850">
    <property type="entry name" value="RING/U-box"/>
    <property type="match status" value="1"/>
</dbReference>
<name>A0ABP0GA69_CLALP</name>
<dbReference type="Pfam" id="PF12906">
    <property type="entry name" value="RINGv"/>
    <property type="match status" value="1"/>
</dbReference>
<keyword evidence="11" id="KW-1185">Reference proteome</keyword>
<evidence type="ECO:0000313" key="11">
    <source>
        <dbReference type="Proteomes" id="UP001642483"/>
    </source>
</evidence>
<keyword evidence="6" id="KW-0862">Zinc</keyword>
<accession>A0ABP0GA69</accession>
<evidence type="ECO:0000256" key="7">
    <source>
        <dbReference type="ARBA" id="ARBA00022859"/>
    </source>
</evidence>
<evidence type="ECO:0000256" key="6">
    <source>
        <dbReference type="ARBA" id="ARBA00022833"/>
    </source>
</evidence>
<dbReference type="InterPro" id="IPR013083">
    <property type="entry name" value="Znf_RING/FYVE/PHD"/>
</dbReference>
<evidence type="ECO:0000256" key="1">
    <source>
        <dbReference type="ARBA" id="ARBA00004127"/>
    </source>
</evidence>
<comment type="subcellular location">
    <subcellularLocation>
        <location evidence="1">Endomembrane system</location>
        <topology evidence="1">Multi-pass membrane protein</topology>
    </subcellularLocation>
    <subcellularLocation>
        <location evidence="2">Endosome</location>
    </subcellularLocation>
    <subcellularLocation>
        <location evidence="3">Lysosome membrane</location>
    </subcellularLocation>
</comment>
<gene>
    <name evidence="10" type="ORF">CVLEPA_LOCUS19872</name>
</gene>
<dbReference type="SMART" id="SM00744">
    <property type="entry name" value="RINGv"/>
    <property type="match status" value="1"/>
</dbReference>
<organism evidence="10 11">
    <name type="scientific">Clavelina lepadiformis</name>
    <name type="common">Light-bulb sea squirt</name>
    <name type="synonym">Ascidia lepadiformis</name>
    <dbReference type="NCBI Taxonomy" id="159417"/>
    <lineage>
        <taxon>Eukaryota</taxon>
        <taxon>Metazoa</taxon>
        <taxon>Chordata</taxon>
        <taxon>Tunicata</taxon>
        <taxon>Ascidiacea</taxon>
        <taxon>Aplousobranchia</taxon>
        <taxon>Clavelinidae</taxon>
        <taxon>Clavelina</taxon>
    </lineage>
</organism>
<dbReference type="InterPro" id="IPR011016">
    <property type="entry name" value="Znf_RING-CH"/>
</dbReference>
<evidence type="ECO:0000256" key="8">
    <source>
        <dbReference type="SAM" id="Phobius"/>
    </source>
</evidence>
<dbReference type="Gene3D" id="3.30.40.10">
    <property type="entry name" value="Zinc/RING finger domain, C3HC4 (zinc finger)"/>
    <property type="match status" value="1"/>
</dbReference>
<keyword evidence="5" id="KW-0863">Zinc-finger</keyword>
<keyword evidence="8" id="KW-0472">Membrane</keyword>
<keyword evidence="8" id="KW-0812">Transmembrane</keyword>
<keyword evidence="4" id="KW-0479">Metal-binding</keyword>
<evidence type="ECO:0000259" key="9">
    <source>
        <dbReference type="PROSITE" id="PS51292"/>
    </source>
</evidence>
<dbReference type="EMBL" id="CAWYQH010000106">
    <property type="protein sequence ID" value="CAK8687813.1"/>
    <property type="molecule type" value="Genomic_DNA"/>
</dbReference>
<feature type="domain" description="RING-CH-type" evidence="9">
    <location>
        <begin position="186"/>
        <end position="248"/>
    </location>
</feature>
<dbReference type="Proteomes" id="UP001642483">
    <property type="component" value="Unassembled WGS sequence"/>
</dbReference>